<sequence>MYATSIAAHAMPAEALRVAVDHAFAEARSCLIGCGSLAPFTIMCASDGYDIVEHHGRSAQDIYRSVRDLLVREKPDAYAFVYDGFVDVDAGHTGALICEAACRGDAMARLMVLPYRADAAYSFAESSICMGTVRSLFADVAR</sequence>
<comment type="caution">
    <text evidence="1">The sequence shown here is derived from an EMBL/GenBank/DDBJ whole genome shotgun (WGS) entry which is preliminary data.</text>
</comment>
<evidence type="ECO:0000313" key="2">
    <source>
        <dbReference type="Proteomes" id="UP000746751"/>
    </source>
</evidence>
<gene>
    <name evidence="1" type="ORF">K8U80_09160</name>
</gene>
<dbReference type="AlphaFoldDB" id="A0A921IQU4"/>
<name>A0A921IQU4_9ACTN</name>
<organism evidence="1 2">
    <name type="scientific">Collinsella ihumii</name>
    <dbReference type="NCBI Taxonomy" id="1720204"/>
    <lineage>
        <taxon>Bacteria</taxon>
        <taxon>Bacillati</taxon>
        <taxon>Actinomycetota</taxon>
        <taxon>Coriobacteriia</taxon>
        <taxon>Coriobacteriales</taxon>
        <taxon>Coriobacteriaceae</taxon>
        <taxon>Collinsella</taxon>
    </lineage>
</organism>
<evidence type="ECO:0000313" key="1">
    <source>
        <dbReference type="EMBL" id="HJG31546.1"/>
    </source>
</evidence>
<dbReference type="Proteomes" id="UP000746751">
    <property type="component" value="Unassembled WGS sequence"/>
</dbReference>
<dbReference type="EMBL" id="DYVF01000052">
    <property type="protein sequence ID" value="HJG31546.1"/>
    <property type="molecule type" value="Genomic_DNA"/>
</dbReference>
<reference evidence="1" key="2">
    <citation type="submission" date="2021-09" db="EMBL/GenBank/DDBJ databases">
        <authorList>
            <person name="Gilroy R."/>
        </authorList>
    </citation>
    <scope>NUCLEOTIDE SEQUENCE</scope>
    <source>
        <strain evidence="1">ChiGjej2B2-7701</strain>
    </source>
</reference>
<protein>
    <submittedName>
        <fullName evidence="1">Uncharacterized protein</fullName>
    </submittedName>
</protein>
<proteinExistence type="predicted"/>
<accession>A0A921IQU4</accession>
<reference evidence="1" key="1">
    <citation type="journal article" date="2021" name="PeerJ">
        <title>Extensive microbial diversity within the chicken gut microbiome revealed by metagenomics and culture.</title>
        <authorList>
            <person name="Gilroy R."/>
            <person name="Ravi A."/>
            <person name="Getino M."/>
            <person name="Pursley I."/>
            <person name="Horton D.L."/>
            <person name="Alikhan N.F."/>
            <person name="Baker D."/>
            <person name="Gharbi K."/>
            <person name="Hall N."/>
            <person name="Watson M."/>
            <person name="Adriaenssens E.M."/>
            <person name="Foster-Nyarko E."/>
            <person name="Jarju S."/>
            <person name="Secka A."/>
            <person name="Antonio M."/>
            <person name="Oren A."/>
            <person name="Chaudhuri R.R."/>
            <person name="La Ragione R."/>
            <person name="Hildebrand F."/>
            <person name="Pallen M.J."/>
        </authorList>
    </citation>
    <scope>NUCLEOTIDE SEQUENCE</scope>
    <source>
        <strain evidence="1">ChiGjej2B2-7701</strain>
    </source>
</reference>